<keyword evidence="1" id="KW-0732">Signal</keyword>
<keyword evidence="3" id="KW-1185">Reference proteome</keyword>
<evidence type="ECO:0000313" key="3">
    <source>
        <dbReference type="Proteomes" id="UP000632339"/>
    </source>
</evidence>
<accession>A0ABQ2HQH8</accession>
<reference evidence="3" key="1">
    <citation type="journal article" date="2019" name="Int. J. Syst. Evol. Microbiol.">
        <title>The Global Catalogue of Microorganisms (GCM) 10K type strain sequencing project: providing services to taxonomists for standard genome sequencing and annotation.</title>
        <authorList>
            <consortium name="The Broad Institute Genomics Platform"/>
            <consortium name="The Broad Institute Genome Sequencing Center for Infectious Disease"/>
            <person name="Wu L."/>
            <person name="Ma J."/>
        </authorList>
    </citation>
    <scope>NUCLEOTIDE SEQUENCE [LARGE SCALE GENOMIC DNA]</scope>
    <source>
        <strain evidence="3">CGMCC 1.6375</strain>
    </source>
</reference>
<proteinExistence type="predicted"/>
<name>A0ABQ2HQH8_9BACT</name>
<organism evidence="2 3">
    <name type="scientific">Dyadobacter beijingensis</name>
    <dbReference type="NCBI Taxonomy" id="365489"/>
    <lineage>
        <taxon>Bacteria</taxon>
        <taxon>Pseudomonadati</taxon>
        <taxon>Bacteroidota</taxon>
        <taxon>Cytophagia</taxon>
        <taxon>Cytophagales</taxon>
        <taxon>Spirosomataceae</taxon>
        <taxon>Dyadobacter</taxon>
    </lineage>
</organism>
<evidence type="ECO:0000256" key="1">
    <source>
        <dbReference type="SAM" id="SignalP"/>
    </source>
</evidence>
<gene>
    <name evidence="2" type="ORF">GCM10010967_21720</name>
</gene>
<dbReference type="PROSITE" id="PS51257">
    <property type="entry name" value="PROKAR_LIPOPROTEIN"/>
    <property type="match status" value="1"/>
</dbReference>
<comment type="caution">
    <text evidence="2">The sequence shown here is derived from an EMBL/GenBank/DDBJ whole genome shotgun (WGS) entry which is preliminary data.</text>
</comment>
<evidence type="ECO:0000313" key="2">
    <source>
        <dbReference type="EMBL" id="GGM88684.1"/>
    </source>
</evidence>
<feature type="signal peptide" evidence="1">
    <location>
        <begin position="1"/>
        <end position="22"/>
    </location>
</feature>
<protein>
    <submittedName>
        <fullName evidence="2">Uncharacterized protein</fullName>
    </submittedName>
</protein>
<feature type="chain" id="PRO_5047324897" evidence="1">
    <location>
        <begin position="23"/>
        <end position="121"/>
    </location>
</feature>
<dbReference type="RefSeq" id="WP_019943883.1">
    <property type="nucleotide sequence ID" value="NZ_BMLI01000001.1"/>
</dbReference>
<dbReference type="Proteomes" id="UP000632339">
    <property type="component" value="Unassembled WGS sequence"/>
</dbReference>
<dbReference type="EMBL" id="BMLI01000001">
    <property type="protein sequence ID" value="GGM88684.1"/>
    <property type="molecule type" value="Genomic_DNA"/>
</dbReference>
<sequence>MKMKYLLSALAIAALLTSCRHSGETYIKVKDTDDYYRFSAAFNEDLSPRIGKFISEEVSPIHINPEIDSKVITVLSDQTKLTVETSPGEVMVFLKKDENGPASYHRVKNMCEGIKEIIGGK</sequence>